<dbReference type="KEGG" id="mmu:71946"/>
<dbReference type="RefSeq" id="NP_082289.2">
    <property type="nucleotide sequence ID" value="NM_028013.3"/>
</dbReference>
<dbReference type="AlphaFoldDB" id="Q69ZY2"/>
<evidence type="ECO:0000256" key="1">
    <source>
        <dbReference type="SAM" id="MobiDB-lite"/>
    </source>
</evidence>
<keyword evidence="2" id="KW-1133">Transmembrane helix</keyword>
<dbReference type="InterPro" id="IPR044925">
    <property type="entry name" value="His-Me_finger_sf"/>
</dbReference>
<dbReference type="AGR" id="MGI:1919196"/>
<dbReference type="PeptideAtlas" id="Q69ZY2"/>
<dbReference type="InterPro" id="IPR044929">
    <property type="entry name" value="DNA/RNA_non-sp_Endonuclease_sf"/>
</dbReference>
<name>Q69ZY2_MOUSE</name>
<dbReference type="PANTHER" id="PTHR21472:SF8">
    <property type="entry name" value="ENDONUCLEASE DOMAIN-CONTAINING 1 PROTEIN"/>
    <property type="match status" value="1"/>
</dbReference>
<dbReference type="BioGRID-ORCS" id="71946">
    <property type="hits" value="3 hits in 77 CRISPR screens"/>
</dbReference>
<gene>
    <name evidence="5" type="primary">Endod1</name>
    <name evidence="4" type="synonym">mKIAA0830</name>
</gene>
<dbReference type="GO" id="GO:0003676">
    <property type="term" value="F:nucleic acid binding"/>
    <property type="evidence" value="ECO:0007669"/>
    <property type="project" value="InterPro"/>
</dbReference>
<feature type="compositionally biased region" description="Polar residues" evidence="1">
    <location>
        <begin position="1"/>
        <end position="21"/>
    </location>
</feature>
<evidence type="ECO:0000313" key="4">
    <source>
        <dbReference type="EMBL" id="BAD32314.1"/>
    </source>
</evidence>
<dbReference type="GO" id="GO:0016787">
    <property type="term" value="F:hydrolase activity"/>
    <property type="evidence" value="ECO:0007669"/>
    <property type="project" value="InterPro"/>
</dbReference>
<protein>
    <submittedName>
        <fullName evidence="4">MKIAA0830 protein</fullName>
    </submittedName>
</protein>
<feature type="domain" description="ENPP1-3/EXOG-like endonuclease/phosphodiesterase" evidence="3">
    <location>
        <begin position="152"/>
        <end position="354"/>
    </location>
</feature>
<evidence type="ECO:0000256" key="2">
    <source>
        <dbReference type="SAM" id="Phobius"/>
    </source>
</evidence>
<sequence>QGPTSQRQPWGQPLGLSQSSAEGELWHTAAPRQVSGLQGWVQPQKAAAEHCSHLRGGGGEGARPWPRAAPPERLTADFPALAAPGRAEAAMGCARWLALGGLLALAGLLQARLLLPQQAGFGECDRFFYKGTPPAGLATEAHVRICQRFAGSERFATLYSPGHRIPVFSAFRAARPASRSAEQRGLLEPQIDDPDSNLEEVIDEANALTSVDNLGSKQALNADYIDSDYEIGQLYPFPLNSDLQMATFPLTNSVPMTQSFRERWHMNLNSLMDRALIPHCSEGKDLYILTGAVPSEHRVKGKVTIPEFVWLAACCAVPGEGWAMGFIKHTQDIDVIEDVMLRDLEKLLPHKPQLFQDNCGEMEQDTEKMKKILEVVNQVQDEERSLQSQERMSPLASTQSQRSALLSPEAPPEGGSSFLGQVLGFLATPFIKLFQLIYYLVTAVLRNIVHLLWLVAKQAINTVESCLYHLGEATVSYLVAIGQELVSIPWKVLKVVAKVIRAFLRILCCLLKAVCRALSIPLRVLVDVATFPVYTVGAIPIVCKDIAVGLGGTLSLLFDTAFGTVGGLFQIVFSVFKRIGYKVTLDNSGEF</sequence>
<dbReference type="CDD" id="cd00091">
    <property type="entry name" value="NUC"/>
    <property type="match status" value="1"/>
</dbReference>
<dbReference type="CTD" id="23052"/>
<keyword evidence="2" id="KW-0472">Membrane</keyword>
<feature type="non-terminal residue" evidence="4">
    <location>
        <position position="1"/>
    </location>
</feature>
<dbReference type="GeneID" id="71946"/>
<dbReference type="InterPro" id="IPR039015">
    <property type="entry name" value="ENDOD1"/>
</dbReference>
<evidence type="ECO:0000259" key="3">
    <source>
        <dbReference type="SMART" id="SM00477"/>
    </source>
</evidence>
<dbReference type="GO" id="GO:0046872">
    <property type="term" value="F:metal ion binding"/>
    <property type="evidence" value="ECO:0007669"/>
    <property type="project" value="InterPro"/>
</dbReference>
<reference evidence="4" key="1">
    <citation type="journal article" date="2004" name="DNA Res.">
        <title>Prediction of the coding sequences of mouse homologues of KIAA gene: IV. The complete nucleotide sequences of 500 mouse KIAA-homologous cDNAs identified by screening of terminal sequences of cDNA clones randomly sampled from size-fractionated libraries.</title>
        <authorList>
            <person name="Okazaki N."/>
            <person name="Kikuno R."/>
            <person name="Ohara R."/>
            <person name="Inamoto S."/>
            <person name="Koseki H."/>
            <person name="Hiraoka S."/>
            <person name="Saga Y."/>
            <person name="Seino S."/>
            <person name="Nishimura M."/>
            <person name="Kaisho T."/>
            <person name="Hoshino K."/>
            <person name="Kitamura H."/>
            <person name="Nagase T."/>
            <person name="Ohara O."/>
            <person name="Koga H."/>
        </authorList>
    </citation>
    <scope>NUCLEOTIDE SEQUENCE</scope>
    <source>
        <tissue evidence="4">Fetal brain</tissue>
    </source>
</reference>
<proteinExistence type="evidence at transcript level"/>
<dbReference type="SwissPalm" id="Q69ZY2"/>
<dbReference type="Gene3D" id="3.40.570.10">
    <property type="entry name" value="Extracellular Endonuclease, subunit A"/>
    <property type="match status" value="1"/>
</dbReference>
<organism evidence="4">
    <name type="scientific">Mus musculus</name>
    <name type="common">Mouse</name>
    <dbReference type="NCBI Taxonomy" id="10090"/>
    <lineage>
        <taxon>Eukaryota</taxon>
        <taxon>Metazoa</taxon>
        <taxon>Chordata</taxon>
        <taxon>Craniata</taxon>
        <taxon>Vertebrata</taxon>
        <taxon>Euteleostomi</taxon>
        <taxon>Mammalia</taxon>
        <taxon>Eutheria</taxon>
        <taxon>Euarchontoglires</taxon>
        <taxon>Glires</taxon>
        <taxon>Rodentia</taxon>
        <taxon>Myomorpha</taxon>
        <taxon>Muroidea</taxon>
        <taxon>Muridae</taxon>
        <taxon>Murinae</taxon>
        <taxon>Mus</taxon>
        <taxon>Mus</taxon>
    </lineage>
</organism>
<dbReference type="MGI" id="MGI:1919196">
    <property type="gene designation" value="Endod1"/>
</dbReference>
<feature type="region of interest" description="Disordered" evidence="1">
    <location>
        <begin position="1"/>
        <end position="27"/>
    </location>
</feature>
<dbReference type="InterPro" id="IPR020821">
    <property type="entry name" value="ENPP1-3/EXOG-like_nuc-like"/>
</dbReference>
<evidence type="ECO:0000313" key="5">
    <source>
        <dbReference type="MGI" id="MGI:1919196"/>
    </source>
</evidence>
<dbReference type="PANTHER" id="PTHR21472">
    <property type="entry name" value="ENDONUCLEASE DOMAIN-CONTAINING 1 PROTEIN ENDOD1"/>
    <property type="match status" value="1"/>
</dbReference>
<keyword evidence="2" id="KW-0812">Transmembrane</keyword>
<dbReference type="EMBL" id="AK173036">
    <property type="protein sequence ID" value="BAD32314.1"/>
    <property type="molecule type" value="mRNA"/>
</dbReference>
<dbReference type="OrthoDB" id="8572289at2759"/>
<dbReference type="DNASU" id="71946"/>
<dbReference type="SMART" id="SM00477">
    <property type="entry name" value="NUC"/>
    <property type="match status" value="1"/>
</dbReference>
<accession>Q69ZY2</accession>
<feature type="transmembrane region" description="Helical" evidence="2">
    <location>
        <begin position="436"/>
        <end position="455"/>
    </location>
</feature>
<dbReference type="SUPFAM" id="SSF54060">
    <property type="entry name" value="His-Me finger endonucleases"/>
    <property type="match status" value="1"/>
</dbReference>